<name>A0A7K0G8V6_9ACTN</name>
<dbReference type="InterPro" id="IPR027417">
    <property type="entry name" value="P-loop_NTPase"/>
</dbReference>
<dbReference type="PANTHER" id="PTHR34301:SF8">
    <property type="entry name" value="ATPASE DOMAIN-CONTAINING PROTEIN"/>
    <property type="match status" value="1"/>
</dbReference>
<dbReference type="PANTHER" id="PTHR34301">
    <property type="entry name" value="DNA-BINDING PROTEIN-RELATED"/>
    <property type="match status" value="1"/>
</dbReference>
<protein>
    <submittedName>
        <fullName evidence="2">AAA family ATPase</fullName>
    </submittedName>
</protein>
<reference evidence="3" key="1">
    <citation type="submission" date="2019-08" db="EMBL/GenBank/DDBJ databases">
        <title>Arthrobacter sp. nov., isolated from plateau pika and Tibetan wild ass.</title>
        <authorList>
            <person name="Ge Y."/>
        </authorList>
    </citation>
    <scope>NUCLEOTIDE SEQUENCE [LARGE SCALE GENOMIC DNA]</scope>
    <source>
        <strain evidence="3">HF-1365</strain>
    </source>
</reference>
<evidence type="ECO:0000313" key="2">
    <source>
        <dbReference type="EMBL" id="MRX79820.1"/>
    </source>
</evidence>
<dbReference type="Pfam" id="PF13191">
    <property type="entry name" value="AAA_16"/>
    <property type="match status" value="1"/>
</dbReference>
<proteinExistence type="predicted"/>
<dbReference type="Gene3D" id="3.40.50.300">
    <property type="entry name" value="P-loop containing nucleotide triphosphate hydrolases"/>
    <property type="match status" value="1"/>
</dbReference>
<comment type="caution">
    <text evidence="2">The sequence shown here is derived from an EMBL/GenBank/DDBJ whole genome shotgun (WGS) entry which is preliminary data.</text>
</comment>
<gene>
    <name evidence="2" type="ORF">GJE22_04275</name>
</gene>
<evidence type="ECO:0000259" key="1">
    <source>
        <dbReference type="Pfam" id="PF13191"/>
    </source>
</evidence>
<dbReference type="EMBL" id="VTFZ01000003">
    <property type="protein sequence ID" value="MRX79820.1"/>
    <property type="molecule type" value="Genomic_DNA"/>
</dbReference>
<accession>A0A7K0G8V6</accession>
<organism evidence="2 3">
    <name type="scientific">Enorma shizhengliae</name>
    <dbReference type="NCBI Taxonomy" id="2606615"/>
    <lineage>
        <taxon>Bacteria</taxon>
        <taxon>Bacillati</taxon>
        <taxon>Actinomycetota</taxon>
        <taxon>Coriobacteriia</taxon>
        <taxon>Coriobacteriales</taxon>
        <taxon>Coriobacteriaceae</taxon>
        <taxon>Enorma</taxon>
    </lineage>
</organism>
<feature type="domain" description="Orc1-like AAA ATPase" evidence="1">
    <location>
        <begin position="19"/>
        <end position="162"/>
    </location>
</feature>
<evidence type="ECO:0000313" key="3">
    <source>
        <dbReference type="Proteomes" id="UP000470010"/>
    </source>
</evidence>
<dbReference type="InterPro" id="IPR041664">
    <property type="entry name" value="AAA_16"/>
</dbReference>
<dbReference type="Proteomes" id="UP000470010">
    <property type="component" value="Unassembled WGS sequence"/>
</dbReference>
<keyword evidence="3" id="KW-1185">Reference proteome</keyword>
<dbReference type="RefSeq" id="WP_144688079.1">
    <property type="nucleotide sequence ID" value="NZ_VLLQ01000005.1"/>
</dbReference>
<dbReference type="SUPFAM" id="SSF52540">
    <property type="entry name" value="P-loop containing nucleoside triphosphate hydrolases"/>
    <property type="match status" value="1"/>
</dbReference>
<dbReference type="AlphaFoldDB" id="A0A7K0G8V6"/>
<sequence length="368" mass="40474">MSQTLINPFRPTPGAEPPQLIGRENVIADFQNGLVGGVGAQGRLMRITGPRGSGKTALLTELAQIARDAGWKTVSVSAGKELINDVIHELLPQFQIEKANISGKALFASGEANIKTKTPTLRDLLRDASEKDCGVLVTVDEIQDAQEEDVRLIASTVQLLTGEKRDVAFVFAGLTTGVMDLINGKAMSFLQRAQPEDLTEINNLEVKLSLNDSFRESGLSLEGDELDQVAKATHGYAYLIQLVGFYVWDRANKHRNGSTTVSNEDVENGIALATNRFHETVHEPAISNISQKAMEYLIALANHDGATSTKQLATELGKKPSSVTYVQRLLIQRQIIERTARGYVDFSIPLLREYLREARDEILERYGE</sequence>